<keyword evidence="5 6" id="KW-0472">Membrane</keyword>
<organism evidence="7 8">
    <name type="scientific">Candidatus Bilophila faecipullorum</name>
    <dbReference type="NCBI Taxonomy" id="2838482"/>
    <lineage>
        <taxon>Bacteria</taxon>
        <taxon>Pseudomonadati</taxon>
        <taxon>Thermodesulfobacteriota</taxon>
        <taxon>Desulfovibrionia</taxon>
        <taxon>Desulfovibrionales</taxon>
        <taxon>Desulfovibrionaceae</taxon>
        <taxon>Bilophila</taxon>
    </lineage>
</organism>
<proteinExistence type="predicted"/>
<name>A0A9D1QY31_9BACT</name>
<feature type="transmembrane region" description="Helical" evidence="6">
    <location>
        <begin position="298"/>
        <end position="315"/>
    </location>
</feature>
<comment type="caution">
    <text evidence="7">The sequence shown here is derived from an EMBL/GenBank/DDBJ whole genome shotgun (WGS) entry which is preliminary data.</text>
</comment>
<evidence type="ECO:0000256" key="2">
    <source>
        <dbReference type="ARBA" id="ARBA00022475"/>
    </source>
</evidence>
<gene>
    <name evidence="7" type="ORF">H9874_02585</name>
</gene>
<evidence type="ECO:0000256" key="1">
    <source>
        <dbReference type="ARBA" id="ARBA00004651"/>
    </source>
</evidence>
<evidence type="ECO:0000256" key="3">
    <source>
        <dbReference type="ARBA" id="ARBA00022692"/>
    </source>
</evidence>
<dbReference type="GO" id="GO:0015920">
    <property type="term" value="P:lipopolysaccharide transport"/>
    <property type="evidence" value="ECO:0007669"/>
    <property type="project" value="TreeGrafter"/>
</dbReference>
<dbReference type="InterPro" id="IPR005495">
    <property type="entry name" value="LptG/LptF_permease"/>
</dbReference>
<protein>
    <submittedName>
        <fullName evidence="7">LptF/LptG family permease</fullName>
    </submittedName>
</protein>
<feature type="transmembrane region" description="Helical" evidence="6">
    <location>
        <begin position="335"/>
        <end position="354"/>
    </location>
</feature>
<evidence type="ECO:0000256" key="4">
    <source>
        <dbReference type="ARBA" id="ARBA00022989"/>
    </source>
</evidence>
<reference evidence="7" key="2">
    <citation type="submission" date="2021-04" db="EMBL/GenBank/DDBJ databases">
        <authorList>
            <person name="Gilroy R."/>
        </authorList>
    </citation>
    <scope>NUCLEOTIDE SEQUENCE</scope>
    <source>
        <strain evidence="7">ChiSxjej5B17-1746</strain>
    </source>
</reference>
<feature type="transmembrane region" description="Helical" evidence="6">
    <location>
        <begin position="60"/>
        <end position="79"/>
    </location>
</feature>
<feature type="transmembrane region" description="Helical" evidence="6">
    <location>
        <begin position="91"/>
        <end position="110"/>
    </location>
</feature>
<reference evidence="7" key="1">
    <citation type="journal article" date="2021" name="PeerJ">
        <title>Extensive microbial diversity within the chicken gut microbiome revealed by metagenomics and culture.</title>
        <authorList>
            <person name="Gilroy R."/>
            <person name="Ravi A."/>
            <person name="Getino M."/>
            <person name="Pursley I."/>
            <person name="Horton D.L."/>
            <person name="Alikhan N.F."/>
            <person name="Baker D."/>
            <person name="Gharbi K."/>
            <person name="Hall N."/>
            <person name="Watson M."/>
            <person name="Adriaenssens E.M."/>
            <person name="Foster-Nyarko E."/>
            <person name="Jarju S."/>
            <person name="Secka A."/>
            <person name="Antonio M."/>
            <person name="Oren A."/>
            <person name="Chaudhuri R.R."/>
            <person name="La Ragione R."/>
            <person name="Hildebrand F."/>
            <person name="Pallen M.J."/>
        </authorList>
    </citation>
    <scope>NUCLEOTIDE SEQUENCE</scope>
    <source>
        <strain evidence="7">ChiSxjej5B17-1746</strain>
    </source>
</reference>
<dbReference type="GO" id="GO:0043190">
    <property type="term" value="C:ATP-binding cassette (ABC) transporter complex"/>
    <property type="evidence" value="ECO:0007669"/>
    <property type="project" value="TreeGrafter"/>
</dbReference>
<dbReference type="PANTHER" id="PTHR33529:SF2">
    <property type="entry name" value="LIPOPOLYSACCHARIDE EXPORT SYSTEM PERMEASE PROTEIN LPTG"/>
    <property type="match status" value="1"/>
</dbReference>
<dbReference type="AlphaFoldDB" id="A0A9D1QY31"/>
<evidence type="ECO:0000313" key="7">
    <source>
        <dbReference type="EMBL" id="HIW78018.1"/>
    </source>
</evidence>
<feature type="transmembrane region" description="Helical" evidence="6">
    <location>
        <begin position="12"/>
        <end position="29"/>
    </location>
</feature>
<feature type="transmembrane region" description="Helical" evidence="6">
    <location>
        <begin position="271"/>
        <end position="291"/>
    </location>
</feature>
<keyword evidence="2" id="KW-1003">Cell membrane</keyword>
<keyword evidence="4 6" id="KW-1133">Transmembrane helix</keyword>
<evidence type="ECO:0000256" key="6">
    <source>
        <dbReference type="SAM" id="Phobius"/>
    </source>
</evidence>
<keyword evidence="3 6" id="KW-0812">Transmembrane</keyword>
<dbReference type="Proteomes" id="UP000824264">
    <property type="component" value="Unassembled WGS sequence"/>
</dbReference>
<comment type="subcellular location">
    <subcellularLocation>
        <location evidence="1">Cell membrane</location>
        <topology evidence="1">Multi-pass membrane protein</topology>
    </subcellularLocation>
</comment>
<sequence length="357" mass="39253">MSLLFRYLTRNNAFILLPTLGVGIGLYVLTDLFERLDNFIEAGLSAGMVLTYFVVKTPLVISQILPVIFLLSTVIQLCLMARNRELTALQAGGISLGVVANSMILCGVFWSCVQLGFSEYLGVAGERESARIWQEEVRKKNLAATVLHDVWFADGDWIVSLKTLDPKAQGTGFSGYELSEDGLGIERIVQASSFSAAPDHWVLRDVRVYTPAAFSQVVQPELILPLAQDPETFRLVSTTTKPQQLPLWQLGEAIEQLRSSGSNVESLRTAWHAKIAYAASILVMAFVATAIVSWKDNIYIAVTLALVVTFLYYAVYTLGTTLGQRGLIPPFAGAWSANIIAAAIALWRLLPLLLRRV</sequence>
<evidence type="ECO:0000256" key="5">
    <source>
        <dbReference type="ARBA" id="ARBA00023136"/>
    </source>
</evidence>
<dbReference type="PANTHER" id="PTHR33529">
    <property type="entry name" value="SLR0882 PROTEIN-RELATED"/>
    <property type="match status" value="1"/>
</dbReference>
<dbReference type="Pfam" id="PF03739">
    <property type="entry name" value="LptF_LptG"/>
    <property type="match status" value="1"/>
</dbReference>
<accession>A0A9D1QY31</accession>
<dbReference type="EMBL" id="DXGI01000095">
    <property type="protein sequence ID" value="HIW78018.1"/>
    <property type="molecule type" value="Genomic_DNA"/>
</dbReference>
<evidence type="ECO:0000313" key="8">
    <source>
        <dbReference type="Proteomes" id="UP000824264"/>
    </source>
</evidence>